<reference evidence="1" key="1">
    <citation type="submission" date="2022-03" db="EMBL/GenBank/DDBJ databases">
        <authorList>
            <person name="Lindestad O."/>
        </authorList>
    </citation>
    <scope>NUCLEOTIDE SEQUENCE</scope>
</reference>
<gene>
    <name evidence="1" type="primary">jg16969</name>
    <name evidence="1" type="ORF">PAEG_LOCUS14081</name>
</gene>
<keyword evidence="2" id="KW-1185">Reference proteome</keyword>
<protein>
    <submittedName>
        <fullName evidence="1">Jg16969 protein</fullName>
    </submittedName>
</protein>
<accession>A0A8S4RJC0</accession>
<comment type="caution">
    <text evidence="1">The sequence shown here is derived from an EMBL/GenBank/DDBJ whole genome shotgun (WGS) entry which is preliminary data.</text>
</comment>
<organism evidence="1 2">
    <name type="scientific">Pararge aegeria aegeria</name>
    <dbReference type="NCBI Taxonomy" id="348720"/>
    <lineage>
        <taxon>Eukaryota</taxon>
        <taxon>Metazoa</taxon>
        <taxon>Ecdysozoa</taxon>
        <taxon>Arthropoda</taxon>
        <taxon>Hexapoda</taxon>
        <taxon>Insecta</taxon>
        <taxon>Pterygota</taxon>
        <taxon>Neoptera</taxon>
        <taxon>Endopterygota</taxon>
        <taxon>Lepidoptera</taxon>
        <taxon>Glossata</taxon>
        <taxon>Ditrysia</taxon>
        <taxon>Papilionoidea</taxon>
        <taxon>Nymphalidae</taxon>
        <taxon>Satyrinae</taxon>
        <taxon>Satyrini</taxon>
        <taxon>Parargina</taxon>
        <taxon>Pararge</taxon>
    </lineage>
</organism>
<evidence type="ECO:0000313" key="2">
    <source>
        <dbReference type="Proteomes" id="UP000838756"/>
    </source>
</evidence>
<proteinExistence type="predicted"/>
<sequence length="86" mass="9698">MGGAHSSENRWTLRFRKCWSGSPAPVNAELVDSQPGGETTLNELRGAKPTRIAEFGTPHKRPMSSSGRQSVEVMMMMMMEDFNRRR</sequence>
<dbReference type="EMBL" id="CAKXAJ010025218">
    <property type="protein sequence ID" value="CAH2236729.1"/>
    <property type="molecule type" value="Genomic_DNA"/>
</dbReference>
<dbReference type="AlphaFoldDB" id="A0A8S4RJC0"/>
<name>A0A8S4RJC0_9NEOP</name>
<dbReference type="Proteomes" id="UP000838756">
    <property type="component" value="Unassembled WGS sequence"/>
</dbReference>
<dbReference type="OrthoDB" id="7466345at2759"/>
<evidence type="ECO:0000313" key="1">
    <source>
        <dbReference type="EMBL" id="CAH2236729.1"/>
    </source>
</evidence>